<dbReference type="GO" id="GO:0071555">
    <property type="term" value="P:cell wall organization"/>
    <property type="evidence" value="ECO:0007669"/>
    <property type="project" value="UniProtKB-KW"/>
</dbReference>
<evidence type="ECO:0000256" key="4">
    <source>
        <dbReference type="ARBA" id="ARBA00022692"/>
    </source>
</evidence>
<dbReference type="EMBL" id="LBYI01000002">
    <property type="protein sequence ID" value="KKR51215.1"/>
    <property type="molecule type" value="Genomic_DNA"/>
</dbReference>
<keyword evidence="8 10" id="KW-0472">Membrane</keyword>
<keyword evidence="9" id="KW-0961">Cell wall biogenesis/degradation</keyword>
<dbReference type="GO" id="GO:0008658">
    <property type="term" value="F:penicillin binding"/>
    <property type="evidence" value="ECO:0007669"/>
    <property type="project" value="InterPro"/>
</dbReference>
<dbReference type="Gene3D" id="3.40.710.10">
    <property type="entry name" value="DD-peptidase/beta-lactamase superfamily"/>
    <property type="match status" value="1"/>
</dbReference>
<dbReference type="SUPFAM" id="SSF56601">
    <property type="entry name" value="beta-lactamase/transpeptidase-like"/>
    <property type="match status" value="1"/>
</dbReference>
<keyword evidence="7 10" id="KW-1133">Transmembrane helix</keyword>
<sequence>MKGPKLKLHGLEHSISRERKRHWKFRDPEAIFGLRGHDGSIPFFRFYPFLAAVFLILLVFLARLFSLTIVHGAQNRDLSDNNRIHLVESEAPRGKVFDRNGSLLAQSQLSFILTQNGKDTSITADQANELEKQGLAGENFKGDLGQIKQGVKRIYTLGEATAHAIGYTSTVSEADIQGNNGLSKINSVGRLGVEQAYDNFLQGKPGAKLIEVDALGKNVSILGAELPLAGRDIHLTLDSGLQKITYEALKKQVEKVGTKKGAVIIQNPQTGEVLALVSAPSFNPLDIGKAVGDGDQPFFNRAIQGVYPPGSVFKPVVAVAGLSSGKITPDTEIEDVGRFEVSGTTFSNWYFNQYGKKDGVIKVDRAIARSNDIFFYKVAEMVGISDLHKTAVKLGFGQVTGIDLPGEAFGLVPDEVWKKSTLGEDWYVGDSMHLGIGQGFLLATPIQINQMTSYVASGKLTKPYVVFRIDSGLGGGEINFKGDVKSENLVDSKFLDIVGLGMQEACTTGGTGVPFFNAPYKVGCKTGTAEKTLGDPHAWFTAYAPFDKPVVTVTVVVENGGEGSVVAGPVAREILDWWFKNRN</sequence>
<dbReference type="GO" id="GO:0005886">
    <property type="term" value="C:plasma membrane"/>
    <property type="evidence" value="ECO:0007669"/>
    <property type="project" value="UniProtKB-SubCell"/>
</dbReference>
<dbReference type="Pfam" id="PF00905">
    <property type="entry name" value="Transpeptidase"/>
    <property type="match status" value="1"/>
</dbReference>
<dbReference type="GO" id="GO:0008360">
    <property type="term" value="P:regulation of cell shape"/>
    <property type="evidence" value="ECO:0007669"/>
    <property type="project" value="UniProtKB-KW"/>
</dbReference>
<dbReference type="GO" id="GO:0071972">
    <property type="term" value="F:peptidoglycan L,D-transpeptidase activity"/>
    <property type="evidence" value="ECO:0007669"/>
    <property type="project" value="TreeGrafter"/>
</dbReference>
<evidence type="ECO:0000256" key="10">
    <source>
        <dbReference type="SAM" id="Phobius"/>
    </source>
</evidence>
<accession>A0A0G0TVX2</accession>
<reference evidence="13 14" key="1">
    <citation type="journal article" date="2015" name="Nature">
        <title>rRNA introns, odd ribosomes, and small enigmatic genomes across a large radiation of phyla.</title>
        <authorList>
            <person name="Brown C.T."/>
            <person name="Hug L.A."/>
            <person name="Thomas B.C."/>
            <person name="Sharon I."/>
            <person name="Castelle C.J."/>
            <person name="Singh A."/>
            <person name="Wilkins M.J."/>
            <person name="Williams K.H."/>
            <person name="Banfield J.F."/>
        </authorList>
    </citation>
    <scope>NUCLEOTIDE SEQUENCE [LARGE SCALE GENOMIC DNA]</scope>
</reference>
<dbReference type="PANTHER" id="PTHR30627:SF2">
    <property type="entry name" value="PEPTIDOGLYCAN D,D-TRANSPEPTIDASE MRDA"/>
    <property type="match status" value="1"/>
</dbReference>
<comment type="subcellular location">
    <subcellularLocation>
        <location evidence="2">Cell membrane</location>
    </subcellularLocation>
    <subcellularLocation>
        <location evidence="1">Membrane</location>
        <topology evidence="1">Single-pass membrane protein</topology>
    </subcellularLocation>
</comment>
<evidence type="ECO:0000256" key="8">
    <source>
        <dbReference type="ARBA" id="ARBA00023136"/>
    </source>
</evidence>
<evidence type="ECO:0000256" key="7">
    <source>
        <dbReference type="ARBA" id="ARBA00022989"/>
    </source>
</evidence>
<evidence type="ECO:0000256" key="6">
    <source>
        <dbReference type="ARBA" id="ARBA00022984"/>
    </source>
</evidence>
<dbReference type="InterPro" id="IPR036138">
    <property type="entry name" value="PBP_dimer_sf"/>
</dbReference>
<dbReference type="Pfam" id="PF03717">
    <property type="entry name" value="PBP_dimer"/>
    <property type="match status" value="1"/>
</dbReference>
<keyword evidence="6" id="KW-0573">Peptidoglycan synthesis</keyword>
<evidence type="ECO:0000313" key="14">
    <source>
        <dbReference type="Proteomes" id="UP000034531"/>
    </source>
</evidence>
<dbReference type="InterPro" id="IPR012338">
    <property type="entry name" value="Beta-lactam/transpept-like"/>
</dbReference>
<organism evidence="13 14">
    <name type="scientific">Candidatus Curtissbacteria bacterium GW2011_GWA1_40_16</name>
    <dbReference type="NCBI Taxonomy" id="1618405"/>
    <lineage>
        <taxon>Bacteria</taxon>
        <taxon>Candidatus Curtissiibacteriota</taxon>
    </lineage>
</organism>
<dbReference type="PANTHER" id="PTHR30627">
    <property type="entry name" value="PEPTIDOGLYCAN D,D-TRANSPEPTIDASE"/>
    <property type="match status" value="1"/>
</dbReference>
<feature type="domain" description="Penicillin-binding protein transpeptidase" evidence="11">
    <location>
        <begin position="261"/>
        <end position="576"/>
    </location>
</feature>
<feature type="domain" description="Penicillin-binding protein dimerisation" evidence="12">
    <location>
        <begin position="147"/>
        <end position="219"/>
    </location>
</feature>
<dbReference type="AlphaFoldDB" id="A0A0G0TVX2"/>
<comment type="caution">
    <text evidence="13">The sequence shown here is derived from an EMBL/GenBank/DDBJ whole genome shotgun (WGS) entry which is preliminary data.</text>
</comment>
<evidence type="ECO:0000313" key="13">
    <source>
        <dbReference type="EMBL" id="KKR51215.1"/>
    </source>
</evidence>
<dbReference type="PATRIC" id="fig|1618405.3.peg.182"/>
<keyword evidence="3" id="KW-1003">Cell membrane</keyword>
<dbReference type="Gene3D" id="3.90.1310.10">
    <property type="entry name" value="Penicillin-binding protein 2a (Domain 2)"/>
    <property type="match status" value="1"/>
</dbReference>
<dbReference type="InterPro" id="IPR050515">
    <property type="entry name" value="Beta-lactam/transpept"/>
</dbReference>
<dbReference type="InterPro" id="IPR001460">
    <property type="entry name" value="PCN-bd_Tpept"/>
</dbReference>
<keyword evidence="5" id="KW-0133">Cell shape</keyword>
<dbReference type="GO" id="GO:0009252">
    <property type="term" value="P:peptidoglycan biosynthetic process"/>
    <property type="evidence" value="ECO:0007669"/>
    <property type="project" value="UniProtKB-KW"/>
</dbReference>
<keyword evidence="4 10" id="KW-0812">Transmembrane</keyword>
<protein>
    <submittedName>
        <fullName evidence="13">Penicillin-binding protein 2</fullName>
    </submittedName>
</protein>
<dbReference type="SUPFAM" id="SSF56519">
    <property type="entry name" value="Penicillin binding protein dimerisation domain"/>
    <property type="match status" value="1"/>
</dbReference>
<feature type="transmembrane region" description="Helical" evidence="10">
    <location>
        <begin position="44"/>
        <end position="65"/>
    </location>
</feature>
<evidence type="ECO:0000259" key="12">
    <source>
        <dbReference type="Pfam" id="PF03717"/>
    </source>
</evidence>
<name>A0A0G0TVX2_9BACT</name>
<evidence type="ECO:0000256" key="1">
    <source>
        <dbReference type="ARBA" id="ARBA00004167"/>
    </source>
</evidence>
<evidence type="ECO:0000256" key="3">
    <source>
        <dbReference type="ARBA" id="ARBA00022475"/>
    </source>
</evidence>
<dbReference type="InterPro" id="IPR005311">
    <property type="entry name" value="PBP_dimer"/>
</dbReference>
<evidence type="ECO:0000256" key="9">
    <source>
        <dbReference type="ARBA" id="ARBA00023316"/>
    </source>
</evidence>
<evidence type="ECO:0000256" key="2">
    <source>
        <dbReference type="ARBA" id="ARBA00004236"/>
    </source>
</evidence>
<proteinExistence type="predicted"/>
<dbReference type="Proteomes" id="UP000034531">
    <property type="component" value="Unassembled WGS sequence"/>
</dbReference>
<evidence type="ECO:0000256" key="5">
    <source>
        <dbReference type="ARBA" id="ARBA00022960"/>
    </source>
</evidence>
<gene>
    <name evidence="13" type="ORF">UT84_C0002G0076</name>
</gene>
<evidence type="ECO:0000259" key="11">
    <source>
        <dbReference type="Pfam" id="PF00905"/>
    </source>
</evidence>